<keyword evidence="3" id="KW-1185">Reference proteome</keyword>
<accession>A0A2I0VU93</accession>
<dbReference type="GO" id="GO:0034727">
    <property type="term" value="P:piecemeal microautophagy of the nucleus"/>
    <property type="evidence" value="ECO:0007669"/>
    <property type="project" value="TreeGrafter"/>
</dbReference>
<dbReference type="PANTHER" id="PTHR13430">
    <property type="match status" value="1"/>
</dbReference>
<dbReference type="STRING" id="906689.A0A2I0VU93"/>
<gene>
    <name evidence="2" type="ORF">MA16_Dca017279</name>
</gene>
<dbReference type="PANTHER" id="PTHR13430:SF4">
    <property type="entry name" value="AUTOPHAGY-RELATED PROTEIN 13"/>
    <property type="match status" value="1"/>
</dbReference>
<evidence type="ECO:0008006" key="4">
    <source>
        <dbReference type="Google" id="ProtNLM"/>
    </source>
</evidence>
<sequence>MHIVFVFFMFKDPSEAILINHDSKDASESAQASPHRSQDAAVGVLVHMLRTAPTLRQDHSLSSQSSKSDLNSEASTSSFLSSRKKSDALEELRSYRDMKEIILSKSRSKILDSEKHATK</sequence>
<reference evidence="2 3" key="2">
    <citation type="journal article" date="2017" name="Nature">
        <title>The Apostasia genome and the evolution of orchids.</title>
        <authorList>
            <person name="Zhang G.Q."/>
            <person name="Liu K.W."/>
            <person name="Li Z."/>
            <person name="Lohaus R."/>
            <person name="Hsiao Y.Y."/>
            <person name="Niu S.C."/>
            <person name="Wang J.Y."/>
            <person name="Lin Y.C."/>
            <person name="Xu Q."/>
            <person name="Chen L.J."/>
            <person name="Yoshida K."/>
            <person name="Fujiwara S."/>
            <person name="Wang Z.W."/>
            <person name="Zhang Y.Q."/>
            <person name="Mitsuda N."/>
            <person name="Wang M."/>
            <person name="Liu G.H."/>
            <person name="Pecoraro L."/>
            <person name="Huang H.X."/>
            <person name="Xiao X.J."/>
            <person name="Lin M."/>
            <person name="Wu X.Y."/>
            <person name="Wu W.L."/>
            <person name="Chen Y.Y."/>
            <person name="Chang S.B."/>
            <person name="Sakamoto S."/>
            <person name="Ohme-Takagi M."/>
            <person name="Yagi M."/>
            <person name="Zeng S.J."/>
            <person name="Shen C.Y."/>
            <person name="Yeh C.M."/>
            <person name="Luo Y.B."/>
            <person name="Tsai W.C."/>
            <person name="Van de Peer Y."/>
            <person name="Liu Z.J."/>
        </authorList>
    </citation>
    <scope>NUCLEOTIDE SEQUENCE [LARGE SCALE GENOMIC DNA]</scope>
    <source>
        <tissue evidence="2">The whole plant</tissue>
    </source>
</reference>
<dbReference type="GO" id="GO:1990316">
    <property type="term" value="C:Atg1/ULK1 kinase complex"/>
    <property type="evidence" value="ECO:0007669"/>
    <property type="project" value="TreeGrafter"/>
</dbReference>
<organism evidence="2 3">
    <name type="scientific">Dendrobium catenatum</name>
    <dbReference type="NCBI Taxonomy" id="906689"/>
    <lineage>
        <taxon>Eukaryota</taxon>
        <taxon>Viridiplantae</taxon>
        <taxon>Streptophyta</taxon>
        <taxon>Embryophyta</taxon>
        <taxon>Tracheophyta</taxon>
        <taxon>Spermatophyta</taxon>
        <taxon>Magnoliopsida</taxon>
        <taxon>Liliopsida</taxon>
        <taxon>Asparagales</taxon>
        <taxon>Orchidaceae</taxon>
        <taxon>Epidendroideae</taxon>
        <taxon>Malaxideae</taxon>
        <taxon>Dendrobiinae</taxon>
        <taxon>Dendrobium</taxon>
    </lineage>
</organism>
<feature type="region of interest" description="Disordered" evidence="1">
    <location>
        <begin position="21"/>
        <end position="43"/>
    </location>
</feature>
<evidence type="ECO:0000313" key="3">
    <source>
        <dbReference type="Proteomes" id="UP000233837"/>
    </source>
</evidence>
<evidence type="ECO:0000256" key="1">
    <source>
        <dbReference type="SAM" id="MobiDB-lite"/>
    </source>
</evidence>
<reference evidence="2 3" key="1">
    <citation type="journal article" date="2016" name="Sci. Rep.">
        <title>The Dendrobium catenatum Lindl. genome sequence provides insights into polysaccharide synthase, floral development and adaptive evolution.</title>
        <authorList>
            <person name="Zhang G.Q."/>
            <person name="Xu Q."/>
            <person name="Bian C."/>
            <person name="Tsai W.C."/>
            <person name="Yeh C.M."/>
            <person name="Liu K.W."/>
            <person name="Yoshida K."/>
            <person name="Zhang L.S."/>
            <person name="Chang S.B."/>
            <person name="Chen F."/>
            <person name="Shi Y."/>
            <person name="Su Y.Y."/>
            <person name="Zhang Y.Q."/>
            <person name="Chen L.J."/>
            <person name="Yin Y."/>
            <person name="Lin M."/>
            <person name="Huang H."/>
            <person name="Deng H."/>
            <person name="Wang Z.W."/>
            <person name="Zhu S.L."/>
            <person name="Zhao X."/>
            <person name="Deng C."/>
            <person name="Niu S.C."/>
            <person name="Huang J."/>
            <person name="Wang M."/>
            <person name="Liu G.H."/>
            <person name="Yang H.J."/>
            <person name="Xiao X.J."/>
            <person name="Hsiao Y.Y."/>
            <person name="Wu W.L."/>
            <person name="Chen Y.Y."/>
            <person name="Mitsuda N."/>
            <person name="Ohme-Takagi M."/>
            <person name="Luo Y.B."/>
            <person name="Van de Peer Y."/>
            <person name="Liu Z.J."/>
        </authorList>
    </citation>
    <scope>NUCLEOTIDE SEQUENCE [LARGE SCALE GENOMIC DNA]</scope>
    <source>
        <tissue evidence="2">The whole plant</tissue>
    </source>
</reference>
<feature type="region of interest" description="Disordered" evidence="1">
    <location>
        <begin position="55"/>
        <end position="87"/>
    </location>
</feature>
<dbReference type="InterPro" id="IPR040182">
    <property type="entry name" value="ATG13"/>
</dbReference>
<dbReference type="Proteomes" id="UP000233837">
    <property type="component" value="Unassembled WGS sequence"/>
</dbReference>
<dbReference type="GO" id="GO:0005829">
    <property type="term" value="C:cytosol"/>
    <property type="evidence" value="ECO:0007669"/>
    <property type="project" value="TreeGrafter"/>
</dbReference>
<dbReference type="EMBL" id="KZ503234">
    <property type="protein sequence ID" value="PKU66959.1"/>
    <property type="molecule type" value="Genomic_DNA"/>
</dbReference>
<evidence type="ECO:0000313" key="2">
    <source>
        <dbReference type="EMBL" id="PKU66959.1"/>
    </source>
</evidence>
<proteinExistence type="predicted"/>
<dbReference type="AlphaFoldDB" id="A0A2I0VU93"/>
<feature type="compositionally biased region" description="Low complexity" evidence="1">
    <location>
        <begin position="60"/>
        <end position="81"/>
    </location>
</feature>
<protein>
    <recommendedName>
        <fullName evidence="4">Autophagy-related protein 13</fullName>
    </recommendedName>
</protein>
<dbReference type="GO" id="GO:0000423">
    <property type="term" value="P:mitophagy"/>
    <property type="evidence" value="ECO:0007669"/>
    <property type="project" value="TreeGrafter"/>
</dbReference>
<name>A0A2I0VU93_9ASPA</name>
<dbReference type="GO" id="GO:0000407">
    <property type="term" value="C:phagophore assembly site"/>
    <property type="evidence" value="ECO:0007669"/>
    <property type="project" value="TreeGrafter"/>
</dbReference>
<dbReference type="GO" id="GO:0034497">
    <property type="term" value="P:protein localization to phagophore assembly site"/>
    <property type="evidence" value="ECO:0007669"/>
    <property type="project" value="TreeGrafter"/>
</dbReference>